<protein>
    <submittedName>
        <fullName evidence="2">Uncharacterized protein</fullName>
    </submittedName>
</protein>
<feature type="compositionally biased region" description="Low complexity" evidence="1">
    <location>
        <begin position="70"/>
        <end position="85"/>
    </location>
</feature>
<dbReference type="EnsemblPlants" id="OBART08G00310.1">
    <property type="protein sequence ID" value="OBART08G00310.1"/>
    <property type="gene ID" value="OBART08G00310"/>
</dbReference>
<proteinExistence type="predicted"/>
<feature type="region of interest" description="Disordered" evidence="1">
    <location>
        <begin position="1"/>
        <end position="117"/>
    </location>
</feature>
<sequence>MEQHSMTVQSMRKLRLKWEVRSQVDPGQMGGKKAIRKKPTFQSTAWKKPRKESRAGRNPERRSEETRPKSSATTSACSFSASRTSPTARPTISAADADDAASPISPASPRKTRERGE</sequence>
<accession>A0A0D3GVH7</accession>
<evidence type="ECO:0000313" key="2">
    <source>
        <dbReference type="EnsemblPlants" id="OBART08G00310.1"/>
    </source>
</evidence>
<dbReference type="Proteomes" id="UP000026960">
    <property type="component" value="Chromosome 8"/>
</dbReference>
<name>A0A0D3GVH7_9ORYZ</name>
<dbReference type="HOGENOM" id="CLU_2088524_0_0_1"/>
<feature type="compositionally biased region" description="Basic and acidic residues" evidence="1">
    <location>
        <begin position="52"/>
        <end position="68"/>
    </location>
</feature>
<dbReference type="Gramene" id="OBART08G00310.1">
    <property type="protein sequence ID" value="OBART08G00310.1"/>
    <property type="gene ID" value="OBART08G00310"/>
</dbReference>
<reference evidence="2" key="2">
    <citation type="submission" date="2015-03" db="UniProtKB">
        <authorList>
            <consortium name="EnsemblPlants"/>
        </authorList>
    </citation>
    <scope>IDENTIFICATION</scope>
</reference>
<keyword evidence="3" id="KW-1185">Reference proteome</keyword>
<organism evidence="2">
    <name type="scientific">Oryza barthii</name>
    <dbReference type="NCBI Taxonomy" id="65489"/>
    <lineage>
        <taxon>Eukaryota</taxon>
        <taxon>Viridiplantae</taxon>
        <taxon>Streptophyta</taxon>
        <taxon>Embryophyta</taxon>
        <taxon>Tracheophyta</taxon>
        <taxon>Spermatophyta</taxon>
        <taxon>Magnoliopsida</taxon>
        <taxon>Liliopsida</taxon>
        <taxon>Poales</taxon>
        <taxon>Poaceae</taxon>
        <taxon>BOP clade</taxon>
        <taxon>Oryzoideae</taxon>
        <taxon>Oryzeae</taxon>
        <taxon>Oryzinae</taxon>
        <taxon>Oryza</taxon>
    </lineage>
</organism>
<reference evidence="2" key="1">
    <citation type="journal article" date="2009" name="Rice">
        <title>De Novo Next Generation Sequencing of Plant Genomes.</title>
        <authorList>
            <person name="Rounsley S."/>
            <person name="Marri P.R."/>
            <person name="Yu Y."/>
            <person name="He R."/>
            <person name="Sisneros N."/>
            <person name="Goicoechea J.L."/>
            <person name="Lee S.J."/>
            <person name="Angelova A."/>
            <person name="Kudrna D."/>
            <person name="Luo M."/>
            <person name="Affourtit J."/>
            <person name="Desany B."/>
            <person name="Knight J."/>
            <person name="Niazi F."/>
            <person name="Egholm M."/>
            <person name="Wing R.A."/>
        </authorList>
    </citation>
    <scope>NUCLEOTIDE SEQUENCE [LARGE SCALE GENOMIC DNA]</scope>
    <source>
        <strain evidence="2">cv. IRGC 105608</strain>
    </source>
</reference>
<feature type="compositionally biased region" description="Polar residues" evidence="1">
    <location>
        <begin position="1"/>
        <end position="10"/>
    </location>
</feature>
<evidence type="ECO:0000313" key="3">
    <source>
        <dbReference type="Proteomes" id="UP000026960"/>
    </source>
</evidence>
<evidence type="ECO:0000256" key="1">
    <source>
        <dbReference type="SAM" id="MobiDB-lite"/>
    </source>
</evidence>
<dbReference type="AlphaFoldDB" id="A0A0D3GVH7"/>
<dbReference type="PaxDb" id="65489-OBART08G00310.1"/>
<feature type="compositionally biased region" description="Low complexity" evidence="1">
    <location>
        <begin position="92"/>
        <end position="109"/>
    </location>
</feature>